<dbReference type="Proteomes" id="UP001144805">
    <property type="component" value="Unassembled WGS sequence"/>
</dbReference>
<dbReference type="SUPFAM" id="SSF53335">
    <property type="entry name" value="S-adenosyl-L-methionine-dependent methyltransferases"/>
    <property type="match status" value="1"/>
</dbReference>
<dbReference type="Gene3D" id="3.40.50.150">
    <property type="entry name" value="Vaccinia Virus protein VP39"/>
    <property type="match status" value="1"/>
</dbReference>
<evidence type="ECO:0000313" key="8">
    <source>
        <dbReference type="Proteomes" id="UP001144805"/>
    </source>
</evidence>
<dbReference type="InterPro" id="IPR029063">
    <property type="entry name" value="SAM-dependent_MTases_sf"/>
</dbReference>
<reference evidence="7" key="1">
    <citation type="submission" date="2022-11" db="EMBL/GenBank/DDBJ databases">
        <title>Biodiversity and phylogenetic relationships of bacteria.</title>
        <authorList>
            <person name="Machado R.A.R."/>
            <person name="Bhat A."/>
            <person name="Loulou A."/>
            <person name="Kallel S."/>
        </authorList>
    </citation>
    <scope>NUCLEOTIDE SEQUENCE</scope>
    <source>
        <strain evidence="7">K-TC2</strain>
    </source>
</reference>
<dbReference type="InterPro" id="IPR023095">
    <property type="entry name" value="Ade_MeTrfase_dom_2"/>
</dbReference>
<name>A0A9X3IMK2_9HYPH</name>
<keyword evidence="8" id="KW-1185">Reference proteome</keyword>
<dbReference type="GO" id="GO:0006298">
    <property type="term" value="P:mismatch repair"/>
    <property type="evidence" value="ECO:0007669"/>
    <property type="project" value="TreeGrafter"/>
</dbReference>
<gene>
    <name evidence="7" type="ORF">OSH07_15610</name>
</gene>
<dbReference type="EMBL" id="JAPKNK010000006">
    <property type="protein sequence ID" value="MCX5570636.1"/>
    <property type="molecule type" value="Genomic_DNA"/>
</dbReference>
<dbReference type="Gene3D" id="1.10.1020.10">
    <property type="entry name" value="Adenine-specific Methyltransferase, Domain 2"/>
    <property type="match status" value="1"/>
</dbReference>
<dbReference type="GO" id="GO:1904047">
    <property type="term" value="F:S-adenosyl-L-methionine binding"/>
    <property type="evidence" value="ECO:0007669"/>
    <property type="project" value="TreeGrafter"/>
</dbReference>
<evidence type="ECO:0000256" key="2">
    <source>
        <dbReference type="ARBA" id="ARBA00011900"/>
    </source>
</evidence>
<dbReference type="PIRSF" id="PIRSF000398">
    <property type="entry name" value="M_m6A_EcoRV"/>
    <property type="match status" value="1"/>
</dbReference>
<dbReference type="PANTHER" id="PTHR30481:SF4">
    <property type="entry name" value="SITE-SPECIFIC DNA-METHYLTRANSFERASE (ADENINE-SPECIFIC)"/>
    <property type="match status" value="1"/>
</dbReference>
<dbReference type="PRINTS" id="PR00505">
    <property type="entry name" value="D12N6MTFRASE"/>
</dbReference>
<dbReference type="GO" id="GO:0043565">
    <property type="term" value="F:sequence-specific DNA binding"/>
    <property type="evidence" value="ECO:0007669"/>
    <property type="project" value="TreeGrafter"/>
</dbReference>
<evidence type="ECO:0000256" key="6">
    <source>
        <dbReference type="ARBA" id="ARBA00047942"/>
    </source>
</evidence>
<keyword evidence="4" id="KW-0808">Transferase</keyword>
<evidence type="ECO:0000256" key="4">
    <source>
        <dbReference type="ARBA" id="ARBA00022679"/>
    </source>
</evidence>
<comment type="catalytic activity">
    <reaction evidence="6">
        <text>a 2'-deoxyadenosine in DNA + S-adenosyl-L-methionine = an N(6)-methyl-2'-deoxyadenosine in DNA + S-adenosyl-L-homocysteine + H(+)</text>
        <dbReference type="Rhea" id="RHEA:15197"/>
        <dbReference type="Rhea" id="RHEA-COMP:12418"/>
        <dbReference type="Rhea" id="RHEA-COMP:12419"/>
        <dbReference type="ChEBI" id="CHEBI:15378"/>
        <dbReference type="ChEBI" id="CHEBI:57856"/>
        <dbReference type="ChEBI" id="CHEBI:59789"/>
        <dbReference type="ChEBI" id="CHEBI:90615"/>
        <dbReference type="ChEBI" id="CHEBI:90616"/>
        <dbReference type="EC" id="2.1.1.72"/>
    </reaction>
</comment>
<evidence type="ECO:0000313" key="7">
    <source>
        <dbReference type="EMBL" id="MCX5570636.1"/>
    </source>
</evidence>
<organism evidence="7 8">
    <name type="scientific">Kaistia nematophila</name>
    <dbReference type="NCBI Taxonomy" id="2994654"/>
    <lineage>
        <taxon>Bacteria</taxon>
        <taxon>Pseudomonadati</taxon>
        <taxon>Pseudomonadota</taxon>
        <taxon>Alphaproteobacteria</taxon>
        <taxon>Hyphomicrobiales</taxon>
        <taxon>Kaistiaceae</taxon>
        <taxon>Kaistia</taxon>
    </lineage>
</organism>
<evidence type="ECO:0000256" key="1">
    <source>
        <dbReference type="ARBA" id="ARBA00006594"/>
    </source>
</evidence>
<proteinExistence type="inferred from homology"/>
<sequence length="283" mass="31189">MEFRPVRPVSPVAGYIGGKRNLSARLVKLIDAIDHITYAEPFVGMGGVFLKRERAPKAEVINDISGDVAGFFRVLQRHYVAFLDMLRFQVASRREFERLTATDPTTLTDLERAARFLYLQRLAFGGKVRGRTFGVSPDMPARFDVTKLGPILEAVHERLAGVVIECLHYSEFIGRYDRHGTLFYLDPPYAGSEDDYGKGVFGPDDFVKLATQLRTIAGGFMLSINDTPEVRAAFDGFAIEEVETTYTIASGAAQTVAELIITNEKGVPSPQGGMPLFETLAGA</sequence>
<dbReference type="AlphaFoldDB" id="A0A9X3IMK2"/>
<dbReference type="GO" id="GO:0032259">
    <property type="term" value="P:methylation"/>
    <property type="evidence" value="ECO:0007669"/>
    <property type="project" value="UniProtKB-KW"/>
</dbReference>
<dbReference type="InterPro" id="IPR012327">
    <property type="entry name" value="MeTrfase_D12"/>
</dbReference>
<dbReference type="RefSeq" id="WP_420909642.1">
    <property type="nucleotide sequence ID" value="NZ_JAPKNK010000006.1"/>
</dbReference>
<dbReference type="EC" id="2.1.1.72" evidence="2"/>
<dbReference type="GO" id="GO:0009307">
    <property type="term" value="P:DNA restriction-modification system"/>
    <property type="evidence" value="ECO:0007669"/>
    <property type="project" value="InterPro"/>
</dbReference>
<dbReference type="GO" id="GO:0009007">
    <property type="term" value="F:site-specific DNA-methyltransferase (adenine-specific) activity"/>
    <property type="evidence" value="ECO:0007669"/>
    <property type="project" value="UniProtKB-EC"/>
</dbReference>
<comment type="caution">
    <text evidence="7">The sequence shown here is derived from an EMBL/GenBank/DDBJ whole genome shotgun (WGS) entry which is preliminary data.</text>
</comment>
<protein>
    <recommendedName>
        <fullName evidence="2">site-specific DNA-methyltransferase (adenine-specific)</fullName>
        <ecNumber evidence="2">2.1.1.72</ecNumber>
    </recommendedName>
</protein>
<dbReference type="Pfam" id="PF02086">
    <property type="entry name" value="MethyltransfD12"/>
    <property type="match status" value="1"/>
</dbReference>
<keyword evidence="5" id="KW-0949">S-adenosyl-L-methionine</keyword>
<dbReference type="PANTHER" id="PTHR30481">
    <property type="entry name" value="DNA ADENINE METHYLASE"/>
    <property type="match status" value="1"/>
</dbReference>
<dbReference type="InterPro" id="IPR012263">
    <property type="entry name" value="M_m6A_EcoRV"/>
</dbReference>
<accession>A0A9X3IMK2</accession>
<keyword evidence="3 7" id="KW-0489">Methyltransferase</keyword>
<evidence type="ECO:0000256" key="3">
    <source>
        <dbReference type="ARBA" id="ARBA00022603"/>
    </source>
</evidence>
<evidence type="ECO:0000256" key="5">
    <source>
        <dbReference type="ARBA" id="ARBA00022691"/>
    </source>
</evidence>
<comment type="similarity">
    <text evidence="1">Belongs to the N(4)/N(6)-methyltransferase family.</text>
</comment>